<dbReference type="HOGENOM" id="CLU_1486797_0_0_7"/>
<proteinExistence type="predicted"/>
<dbReference type="AlphaFoldDB" id="Q2LXV7"/>
<name>Q2LXV7_SYNAS</name>
<feature type="domain" description="4Fe-4S ferredoxin-type" evidence="1">
    <location>
        <begin position="9"/>
        <end position="40"/>
    </location>
</feature>
<gene>
    <name evidence="2" type="ORF">SYN_01642</name>
</gene>
<dbReference type="PROSITE" id="PS51379">
    <property type="entry name" value="4FE4S_FER_2"/>
    <property type="match status" value="1"/>
</dbReference>
<dbReference type="OrthoDB" id="5511025at2"/>
<dbReference type="Gene3D" id="3.30.70.20">
    <property type="match status" value="1"/>
</dbReference>
<dbReference type="eggNOG" id="COG0437">
    <property type="taxonomic scope" value="Bacteria"/>
</dbReference>
<sequence length="179" mass="20260">MAKIKKIVKRITVDAEKCNGCRTCEVMCSAFHSTPQWSSNSPAKSRVQVVRLPLRDIFLPVFAGEYTPAECGGRISYHIDDRTYDECEFCRAACPSRGRFVEPDSGLPLGCDMCQSDPPLEEPMCVHWCVRDALKYEEREIEVEEQVEIDALETALTAIADKFGWDKMMRTAARLTQKS</sequence>
<reference evidence="2 3" key="1">
    <citation type="journal article" date="2007" name="Proc. Natl. Acad. Sci. U.S.A.">
        <title>The genome of Syntrophus aciditrophicus: life at the thermodynamic limit of microbial growth.</title>
        <authorList>
            <person name="McInerney M.J."/>
            <person name="Rohlin L."/>
            <person name="Mouttaki H."/>
            <person name="Kim U."/>
            <person name="Krupp R.S."/>
            <person name="Rios-Hernandez L."/>
            <person name="Sieber J."/>
            <person name="Struchtemeyer C.G."/>
            <person name="Bhattacharyya A."/>
            <person name="Campbell J.W."/>
            <person name="Gunsalus R.P."/>
        </authorList>
    </citation>
    <scope>NUCLEOTIDE SEQUENCE [LARGE SCALE GENOMIC DNA]</scope>
    <source>
        <strain evidence="2 3">SB</strain>
    </source>
</reference>
<evidence type="ECO:0000259" key="1">
    <source>
        <dbReference type="PROSITE" id="PS51379"/>
    </source>
</evidence>
<keyword evidence="3" id="KW-1185">Reference proteome</keyword>
<evidence type="ECO:0000313" key="2">
    <source>
        <dbReference type="EMBL" id="ABC78918.1"/>
    </source>
</evidence>
<dbReference type="STRING" id="56780.SYN_01642"/>
<dbReference type="Proteomes" id="UP000001933">
    <property type="component" value="Chromosome"/>
</dbReference>
<dbReference type="KEGG" id="sat:SYN_01642"/>
<dbReference type="SUPFAM" id="SSF54862">
    <property type="entry name" value="4Fe-4S ferredoxins"/>
    <property type="match status" value="1"/>
</dbReference>
<evidence type="ECO:0000313" key="3">
    <source>
        <dbReference type="Proteomes" id="UP000001933"/>
    </source>
</evidence>
<dbReference type="InParanoid" id="Q2LXV7"/>
<organism evidence="2 3">
    <name type="scientific">Syntrophus aciditrophicus (strain SB)</name>
    <dbReference type="NCBI Taxonomy" id="56780"/>
    <lineage>
        <taxon>Bacteria</taxon>
        <taxon>Pseudomonadati</taxon>
        <taxon>Thermodesulfobacteriota</taxon>
        <taxon>Syntrophia</taxon>
        <taxon>Syntrophales</taxon>
        <taxon>Syntrophaceae</taxon>
        <taxon>Syntrophus</taxon>
    </lineage>
</organism>
<dbReference type="InterPro" id="IPR017896">
    <property type="entry name" value="4Fe4S_Fe-S-bd"/>
</dbReference>
<dbReference type="RefSeq" id="WP_011418933.1">
    <property type="nucleotide sequence ID" value="NC_007759.1"/>
</dbReference>
<protein>
    <submittedName>
        <fullName evidence="2">4Fe-4S protein</fullName>
    </submittedName>
</protein>
<dbReference type="EMBL" id="CP000252">
    <property type="protein sequence ID" value="ABC78918.1"/>
    <property type="molecule type" value="Genomic_DNA"/>
</dbReference>
<accession>Q2LXV7</accession>